<dbReference type="GO" id="GO:0008033">
    <property type="term" value="P:tRNA processing"/>
    <property type="evidence" value="ECO:0007669"/>
    <property type="project" value="UniProtKB-KW"/>
</dbReference>
<organism evidence="6 7">
    <name type="scientific">Marinomonas communis</name>
    <dbReference type="NCBI Taxonomy" id="28254"/>
    <lineage>
        <taxon>Bacteria</taxon>
        <taxon>Pseudomonadati</taxon>
        <taxon>Pseudomonadota</taxon>
        <taxon>Gammaproteobacteria</taxon>
        <taxon>Oceanospirillales</taxon>
        <taxon>Oceanospirillaceae</taxon>
        <taxon>Marinomonas</taxon>
    </lineage>
</organism>
<reference evidence="6 7" key="1">
    <citation type="submission" date="2019-03" db="EMBL/GenBank/DDBJ databases">
        <title>Genomic Encyclopedia of Type Strains, Phase IV (KMG-IV): sequencing the most valuable type-strain genomes for metagenomic binning, comparative biology and taxonomic classification.</title>
        <authorList>
            <person name="Goeker M."/>
        </authorList>
    </citation>
    <scope>NUCLEOTIDE SEQUENCE [LARGE SCALE GENOMIC DNA]</scope>
    <source>
        <strain evidence="6 7">DSM 5604</strain>
    </source>
</reference>
<dbReference type="Proteomes" id="UP000295729">
    <property type="component" value="Unassembled WGS sequence"/>
</dbReference>
<evidence type="ECO:0000256" key="4">
    <source>
        <dbReference type="ARBA" id="ARBA00022694"/>
    </source>
</evidence>
<dbReference type="PANTHER" id="PTHR21392">
    <property type="entry name" value="TRNA-URIDINE AMINOCARBOXYPROPYLTRANSFERASE 2"/>
    <property type="match status" value="1"/>
</dbReference>
<comment type="caution">
    <text evidence="6">The sequence shown here is derived from an EMBL/GenBank/DDBJ whole genome shotgun (WGS) entry which is preliminary data.</text>
</comment>
<name>A0A4R6XA83_9GAMM</name>
<keyword evidence="7" id="KW-1185">Reference proteome</keyword>
<dbReference type="InterPro" id="IPR039262">
    <property type="entry name" value="DTWD2/TAPT"/>
</dbReference>
<evidence type="ECO:0000256" key="3">
    <source>
        <dbReference type="ARBA" id="ARBA00022691"/>
    </source>
</evidence>
<evidence type="ECO:0000313" key="7">
    <source>
        <dbReference type="Proteomes" id="UP000295729"/>
    </source>
</evidence>
<keyword evidence="4" id="KW-0819">tRNA processing</keyword>
<dbReference type="Pfam" id="PF03942">
    <property type="entry name" value="DTW"/>
    <property type="match status" value="1"/>
</dbReference>
<evidence type="ECO:0000256" key="1">
    <source>
        <dbReference type="ARBA" id="ARBA00012386"/>
    </source>
</evidence>
<evidence type="ECO:0000259" key="5">
    <source>
        <dbReference type="SMART" id="SM01144"/>
    </source>
</evidence>
<dbReference type="EC" id="2.5.1.25" evidence="1"/>
<dbReference type="RefSeq" id="WP_133559607.1">
    <property type="nucleotide sequence ID" value="NZ_SNZA01000001.1"/>
</dbReference>
<dbReference type="InterPro" id="IPR005636">
    <property type="entry name" value="DTW"/>
</dbReference>
<dbReference type="EMBL" id="SNZA01000001">
    <property type="protein sequence ID" value="TDR14969.1"/>
    <property type="molecule type" value="Genomic_DNA"/>
</dbReference>
<keyword evidence="3" id="KW-0949">S-adenosyl-L-methionine</keyword>
<protein>
    <recommendedName>
        <fullName evidence="1">tRNA-uridine aminocarboxypropyltransferase</fullName>
        <ecNumber evidence="1">2.5.1.25</ecNumber>
    </recommendedName>
</protein>
<dbReference type="PANTHER" id="PTHR21392:SF1">
    <property type="entry name" value="TRNA-URIDINE AMINOCARBOXYPROPYLTRANSFERASE"/>
    <property type="match status" value="1"/>
</dbReference>
<dbReference type="AlphaFoldDB" id="A0A4R6XA83"/>
<gene>
    <name evidence="6" type="ORF">C8D85_0321</name>
</gene>
<accession>A0A4R6XA83</accession>
<feature type="domain" description="DTW" evidence="5">
    <location>
        <begin position="35"/>
        <end position="229"/>
    </location>
</feature>
<dbReference type="OrthoDB" id="370626at2"/>
<proteinExistence type="predicted"/>
<sequence length="230" mass="26400">MIEKPKRKHPAHCVDLLRTKLELASQRAFIARGSNTVRCPSCLMSESACFCSERTSMTSPIQFTLLYHNTEIHKPTNSGRLLADLFPNQTEAYLWSRTEPEEDLLERLNALKGNTAILFPETEKRKASGDYLSAETAENKIEHIILLDATWRLASKMLHQSRWLDDIPTYGISSEAIRSFKTRHAKHDHQFATAEVASMCLESLHAPEEALALFKYYNIFNERSMTSRRR</sequence>
<keyword evidence="2" id="KW-0808">Transferase</keyword>
<dbReference type="SMART" id="SM01144">
    <property type="entry name" value="DTW"/>
    <property type="match status" value="1"/>
</dbReference>
<evidence type="ECO:0000256" key="2">
    <source>
        <dbReference type="ARBA" id="ARBA00022679"/>
    </source>
</evidence>
<dbReference type="GO" id="GO:0016432">
    <property type="term" value="F:tRNA-uridine aminocarboxypropyltransferase activity"/>
    <property type="evidence" value="ECO:0007669"/>
    <property type="project" value="UniProtKB-EC"/>
</dbReference>
<evidence type="ECO:0000313" key="6">
    <source>
        <dbReference type="EMBL" id="TDR14969.1"/>
    </source>
</evidence>